<dbReference type="STRING" id="1513271.XM47_00115"/>
<dbReference type="EMBL" id="LAZL01000001">
    <property type="protein sequence ID" value="KMT67094.1"/>
    <property type="molecule type" value="Genomic_DNA"/>
</dbReference>
<protein>
    <recommendedName>
        <fullName evidence="3">3-keto-disaccharide hydrolase domain-containing protein</fullName>
    </recommendedName>
</protein>
<comment type="caution">
    <text evidence="1">The sequence shown here is derived from an EMBL/GenBank/DDBJ whole genome shotgun (WGS) entry which is preliminary data.</text>
</comment>
<evidence type="ECO:0008006" key="3">
    <source>
        <dbReference type="Google" id="ProtNLM"/>
    </source>
</evidence>
<dbReference type="Proteomes" id="UP000037600">
    <property type="component" value="Unassembled WGS sequence"/>
</dbReference>
<evidence type="ECO:0000313" key="1">
    <source>
        <dbReference type="EMBL" id="KMT67094.1"/>
    </source>
</evidence>
<keyword evidence="2" id="KW-1185">Reference proteome</keyword>
<proteinExistence type="predicted"/>
<reference evidence="1 2" key="1">
    <citation type="submission" date="2015-04" db="EMBL/GenBank/DDBJ databases">
        <title>Draft Genome Sequence of the Novel Agar-Digesting Marine Bacterium Q1.</title>
        <authorList>
            <person name="Li Y."/>
            <person name="Li D."/>
            <person name="Chen G."/>
            <person name="Du Z."/>
        </authorList>
    </citation>
    <scope>NUCLEOTIDE SEQUENCE [LARGE SCALE GENOMIC DNA]</scope>
    <source>
        <strain evidence="1 2">Q1</strain>
    </source>
</reference>
<name>A0A0J8H0W6_9ALTE</name>
<dbReference type="Gene3D" id="2.60.120.200">
    <property type="match status" value="1"/>
</dbReference>
<accession>A0A0J8H0W6</accession>
<evidence type="ECO:0000313" key="2">
    <source>
        <dbReference type="Proteomes" id="UP000037600"/>
    </source>
</evidence>
<dbReference type="Pfam" id="PF09224">
    <property type="entry name" value="DUF1961"/>
    <property type="match status" value="1"/>
</dbReference>
<sequence length="249" mass="28730">MEATSKESQFQQINNANWQQVMFDRGDKNWREHWLVDGLIGSVENTPKGMHVKAGPEAKNHAHHLVVWTKKSFDGDIKIDYEYTRTDNQVRYVSILYLQATGEGTPGFDKDIMNWADYRQEPYMRHYFDNMNTYHISYAAFGMTNNDADKDYVRARRYMPLDNKGLKGTELAGDSFGTGLFKTGVPHQITVIKKGTQLWMKVANKTQSKVLMWDTTSHPEITAGRIGLRHMFTRSAIYKNFTVSTLTEK</sequence>
<gene>
    <name evidence="1" type="ORF">XM47_00115</name>
</gene>
<dbReference type="AlphaFoldDB" id="A0A0J8H0W6"/>
<organism evidence="1 2">
    <name type="scientific">Catenovulum maritimum</name>
    <dbReference type="NCBI Taxonomy" id="1513271"/>
    <lineage>
        <taxon>Bacteria</taxon>
        <taxon>Pseudomonadati</taxon>
        <taxon>Pseudomonadota</taxon>
        <taxon>Gammaproteobacteria</taxon>
        <taxon>Alteromonadales</taxon>
        <taxon>Alteromonadaceae</taxon>
        <taxon>Catenovulum</taxon>
    </lineage>
</organism>
<dbReference type="InterPro" id="IPR015305">
    <property type="entry name" value="DUF1961"/>
</dbReference>